<reference evidence="2" key="1">
    <citation type="journal article" date="2019" name="Int. J. Syst. Evol. Microbiol.">
        <title>The Global Catalogue of Microorganisms (GCM) 10K type strain sequencing project: providing services to taxonomists for standard genome sequencing and annotation.</title>
        <authorList>
            <consortium name="The Broad Institute Genomics Platform"/>
            <consortium name="The Broad Institute Genome Sequencing Center for Infectious Disease"/>
            <person name="Wu L."/>
            <person name="Ma J."/>
        </authorList>
    </citation>
    <scope>NUCLEOTIDE SEQUENCE [LARGE SCALE GENOMIC DNA]</scope>
    <source>
        <strain evidence="2">JCM 17986</strain>
    </source>
</reference>
<dbReference type="Gene3D" id="3.10.450.50">
    <property type="match status" value="1"/>
</dbReference>
<gene>
    <name evidence="1" type="ORF">GCM10023205_83360</name>
</gene>
<dbReference type="InterPro" id="IPR032710">
    <property type="entry name" value="NTF2-like_dom_sf"/>
</dbReference>
<protein>
    <recommendedName>
        <fullName evidence="3">SnoaL-like domain-containing protein</fullName>
    </recommendedName>
</protein>
<evidence type="ECO:0000313" key="2">
    <source>
        <dbReference type="Proteomes" id="UP001500466"/>
    </source>
</evidence>
<name>A0ABP9IHU0_9ACTN</name>
<comment type="caution">
    <text evidence="1">The sequence shown here is derived from an EMBL/GenBank/DDBJ whole genome shotgun (WGS) entry which is preliminary data.</text>
</comment>
<evidence type="ECO:0008006" key="3">
    <source>
        <dbReference type="Google" id="ProtNLM"/>
    </source>
</evidence>
<dbReference type="RefSeq" id="WP_345681116.1">
    <property type="nucleotide sequence ID" value="NZ_BAABHS010000068.1"/>
</dbReference>
<dbReference type="EMBL" id="BAABHS010000068">
    <property type="protein sequence ID" value="GAA4997363.1"/>
    <property type="molecule type" value="Genomic_DNA"/>
</dbReference>
<evidence type="ECO:0000313" key="1">
    <source>
        <dbReference type="EMBL" id="GAA4997363.1"/>
    </source>
</evidence>
<accession>A0ABP9IHU0</accession>
<dbReference type="Proteomes" id="UP001500466">
    <property type="component" value="Unassembled WGS sequence"/>
</dbReference>
<proteinExistence type="predicted"/>
<keyword evidence="2" id="KW-1185">Reference proteome</keyword>
<dbReference type="SUPFAM" id="SSF54427">
    <property type="entry name" value="NTF2-like"/>
    <property type="match status" value="1"/>
</dbReference>
<organism evidence="1 2">
    <name type="scientific">Yinghuangia aomiensis</name>
    <dbReference type="NCBI Taxonomy" id="676205"/>
    <lineage>
        <taxon>Bacteria</taxon>
        <taxon>Bacillati</taxon>
        <taxon>Actinomycetota</taxon>
        <taxon>Actinomycetes</taxon>
        <taxon>Kitasatosporales</taxon>
        <taxon>Streptomycetaceae</taxon>
        <taxon>Yinghuangia</taxon>
    </lineage>
</organism>
<sequence>MGSSATDSAHAAMTAIAHAHAAAEARGDLAGTLGTLDDVPVFEFQPCARVLRGKDAVRRYYEHFFAEFLPRTVGFSVRSEWSTPEGLGQEYTLRLRLPDGGLGEFSIIGILLFGVEGLAGERIYAADALLELMLGPVFAETEPLPVGDL</sequence>